<accession>X1MVR0</accession>
<feature type="non-terminal residue" evidence="1">
    <location>
        <position position="264"/>
    </location>
</feature>
<proteinExistence type="predicted"/>
<protein>
    <submittedName>
        <fullName evidence="1">Uncharacterized protein</fullName>
    </submittedName>
</protein>
<dbReference type="AlphaFoldDB" id="X1MVR0"/>
<gene>
    <name evidence="1" type="ORF">S06H3_42072</name>
</gene>
<organism evidence="1">
    <name type="scientific">marine sediment metagenome</name>
    <dbReference type="NCBI Taxonomy" id="412755"/>
    <lineage>
        <taxon>unclassified sequences</taxon>
        <taxon>metagenomes</taxon>
        <taxon>ecological metagenomes</taxon>
    </lineage>
</organism>
<feature type="non-terminal residue" evidence="1">
    <location>
        <position position="1"/>
    </location>
</feature>
<name>X1MVR0_9ZZZZ</name>
<evidence type="ECO:0000313" key="1">
    <source>
        <dbReference type="EMBL" id="GAI35787.1"/>
    </source>
</evidence>
<comment type="caution">
    <text evidence="1">The sequence shown here is derived from an EMBL/GenBank/DDBJ whole genome shotgun (WGS) entry which is preliminary data.</text>
</comment>
<sequence length="264" mass="29991">EVVDEIVERFPGEINSQASLEQIGNQITESLNIFGITWKWDTTTKGKRKLAYYRPSTKVITLHALHPLLKADSASFKYARGRAWRTIVNVTPGEFNQDYIKQVIIHEIGHQVKPRTGRQYHTKEFFSWVNENVKQLSEEIQRVEPIPREEAIGPVREPANVPGIIAETHNETGGSTIDPRTGQPITSGFAVAVTKEFEKILPTDKITEQDILAYQEEHADFLRENPDAVIGTWVDEGKTYLDISRVVPTQEEAFRIGKENKQKA</sequence>
<dbReference type="EMBL" id="BARV01025985">
    <property type="protein sequence ID" value="GAI35787.1"/>
    <property type="molecule type" value="Genomic_DNA"/>
</dbReference>
<reference evidence="1" key="1">
    <citation type="journal article" date="2014" name="Front. Microbiol.">
        <title>High frequency of phylogenetically diverse reductive dehalogenase-homologous genes in deep subseafloor sedimentary metagenomes.</title>
        <authorList>
            <person name="Kawai M."/>
            <person name="Futagami T."/>
            <person name="Toyoda A."/>
            <person name="Takaki Y."/>
            <person name="Nishi S."/>
            <person name="Hori S."/>
            <person name="Arai W."/>
            <person name="Tsubouchi T."/>
            <person name="Morono Y."/>
            <person name="Uchiyama I."/>
            <person name="Ito T."/>
            <person name="Fujiyama A."/>
            <person name="Inagaki F."/>
            <person name="Takami H."/>
        </authorList>
    </citation>
    <scope>NUCLEOTIDE SEQUENCE</scope>
    <source>
        <strain evidence="1">Expedition CK06-06</strain>
    </source>
</reference>